<gene>
    <name evidence="3" type="ORF">ABFW12_02340</name>
</gene>
<dbReference type="Proteomes" id="UP001558474">
    <property type="component" value="Unassembled WGS sequence"/>
</dbReference>
<comment type="caution">
    <text evidence="3">The sequence shown here is derived from an EMBL/GenBank/DDBJ whole genome shotgun (WGS) entry which is preliminary data.</text>
</comment>
<reference evidence="3 4" key="1">
    <citation type="submission" date="2024-04" db="EMBL/GenBank/DDBJ databases">
        <title>Genomic Markers of Mycobacteria.</title>
        <authorList>
            <person name="Soliman M.S."/>
            <person name="Elkholy A."/>
            <person name="Soliman N.S."/>
            <person name="Abbas A."/>
            <person name="Khayrat S."/>
            <person name="Shawky S."/>
        </authorList>
    </citation>
    <scope>NUCLEOTIDE SEQUENCE [LARGE SCALE GENOMIC DNA]</scope>
    <source>
        <strain evidence="3 4">Egy-CU-AM5</strain>
    </source>
</reference>
<keyword evidence="3" id="KW-0378">Hydrolase</keyword>
<feature type="domain" description="BsuBI/PstI restriction endonuclease" evidence="1">
    <location>
        <begin position="201"/>
        <end position="354"/>
    </location>
</feature>
<dbReference type="GO" id="GO:0004519">
    <property type="term" value="F:endonuclease activity"/>
    <property type="evidence" value="ECO:0007669"/>
    <property type="project" value="UniProtKB-KW"/>
</dbReference>
<name>A0ABV3VAL0_9MYCO</name>
<dbReference type="InterPro" id="IPR041454">
    <property type="entry name" value="BsuBI/PstI_N"/>
</dbReference>
<dbReference type="Gene3D" id="3.40.1350.80">
    <property type="match status" value="1"/>
</dbReference>
<dbReference type="RefSeq" id="WP_368572355.1">
    <property type="nucleotide sequence ID" value="NZ_JBDLOU010000003.1"/>
</dbReference>
<evidence type="ECO:0000259" key="2">
    <source>
        <dbReference type="Pfam" id="PF17728"/>
    </source>
</evidence>
<organism evidence="3 4">
    <name type="scientific">Mycolicibacterium porcinum</name>
    <dbReference type="NCBI Taxonomy" id="39693"/>
    <lineage>
        <taxon>Bacteria</taxon>
        <taxon>Bacillati</taxon>
        <taxon>Actinomycetota</taxon>
        <taxon>Actinomycetes</taxon>
        <taxon>Mycobacteriales</taxon>
        <taxon>Mycobacteriaceae</taxon>
        <taxon>Mycolicibacterium</taxon>
    </lineage>
</organism>
<evidence type="ECO:0000259" key="1">
    <source>
        <dbReference type="Pfam" id="PF06616"/>
    </source>
</evidence>
<keyword evidence="3" id="KW-0540">Nuclease</keyword>
<dbReference type="Pfam" id="PF17728">
    <property type="entry name" value="BsuBI_PstI_RE_N"/>
    <property type="match status" value="1"/>
</dbReference>
<dbReference type="InterPro" id="IPR009528">
    <property type="entry name" value="Restrct_endonuc_II_BsuBI_C"/>
</dbReference>
<protein>
    <submittedName>
        <fullName evidence="3">BsuBI/PstI family type II restriction endonuclease</fullName>
    </submittedName>
</protein>
<dbReference type="Pfam" id="PF06616">
    <property type="entry name" value="BsuBI_PstI_RE"/>
    <property type="match status" value="1"/>
</dbReference>
<sequence>MTTLRPVLDREAVRERLVKVFPPDAFDAVLSNPLAAAGVAAMIYVGSVVADEGDPQPENVWSRPSTVLWLSDVIHAHAGDDERLAYATAAAVSKKRIEQLVEEWGASHQPWYADTTRETLRDEIWPKWRENGAARMRAGIATSSSAPRWALTASFADLFDPALDGDALDAAIADWQDAHLNPGAKLKLHYASQLAGAEHEVTVQLPGYGTRVLDPGVSSMILKGVIEQWAPARLDTPVVLAISQSGDKLYVVDQAVLTSIGISINVSSVLPDAIVVDVGVTPATFWIVEAVATDGEISEARKELLTAWAVEQYIAPEQLQFLSAFASRNAPTIRRRLKDIASGTYCWFLDEPGNELSWREI</sequence>
<dbReference type="EMBL" id="JBDLOU010000003">
    <property type="protein sequence ID" value="MEX3737066.1"/>
    <property type="molecule type" value="Genomic_DNA"/>
</dbReference>
<accession>A0ABV3VAL0</accession>
<feature type="domain" description="BsuBI/PstI restriction endonuclease HTH" evidence="2">
    <location>
        <begin position="97"/>
        <end position="185"/>
    </location>
</feature>
<evidence type="ECO:0000313" key="3">
    <source>
        <dbReference type="EMBL" id="MEX3737066.1"/>
    </source>
</evidence>
<proteinExistence type="predicted"/>
<keyword evidence="4" id="KW-1185">Reference proteome</keyword>
<dbReference type="InterPro" id="IPR041963">
    <property type="entry name" value="BsuBI/PstI_C_sf"/>
</dbReference>
<evidence type="ECO:0000313" key="4">
    <source>
        <dbReference type="Proteomes" id="UP001558474"/>
    </source>
</evidence>
<keyword evidence="3" id="KW-0255">Endonuclease</keyword>